<keyword evidence="5 11" id="KW-0863">Zinc-finger</keyword>
<evidence type="ECO:0000256" key="7">
    <source>
        <dbReference type="ARBA" id="ARBA00023015"/>
    </source>
</evidence>
<accession>A0A8H7GV19</accession>
<dbReference type="OrthoDB" id="3437960at2759"/>
<keyword evidence="10" id="KW-0539">Nucleus</keyword>
<keyword evidence="7" id="KW-0805">Transcription regulation</keyword>
<evidence type="ECO:0000256" key="5">
    <source>
        <dbReference type="ARBA" id="ARBA00022771"/>
    </source>
</evidence>
<keyword evidence="8" id="KW-0238">DNA-binding</keyword>
<dbReference type="Gene3D" id="3.30.160.60">
    <property type="entry name" value="Classic Zinc Finger"/>
    <property type="match status" value="12"/>
</dbReference>
<sequence length="750" mass="82633">MLDSRVKIEAESISGPGANSHADVSVPGESRRKSNTFPDRSAAQANPLVRIYYSYNDTNTGAQENGTRHTRASANSTHGQGEGKCDSVANNAIESRHKRTANDNNVGSRKRKSCRSRQADIAPKSPLAESYSSADTLRQGSRPDHLSSGNYTIVSIKKEASNTLDGEPISSFETPDAYNLLEETADEEQDACKGLERFCSERGSQFLSSGEPSLEELVVRSKLSMLELMRKRDTSGFDPGLICLPLSGFEPHEEDRLPDHTPTYIKKRSSQGLKSQSLNTNIVPGRATGKTLLISELGNPSSLGLPQDLDNCAATLQLQNDHYVDSKSRAQREQDLPSELGADETAQRFQSTSTNAVDHNLNALNHERSTQPAIERSFVVKVSCRVCSRTCVSLSHLTIHMRSHTGEKPYACAECDKRFSKSGNLNAHMRSHTGEKPFACAECGKRFSQRDSLTSHIRSHTGEKPFACAECEKRSHTGERPFACAECGRTYSHSGNLTAHMRSHTGEKPFACAKCDKRFSQSGHLNIHMRSHTGYKPFACAECGKKFSQKGSLASHMRSHTGEKPFACAECGKRFSHRNCLTTHMRSHTGERPFACAECGRTYSHSGHLNIHMRSHTGEKPFACAKCDKRFSQSGHLTTHMRSHTSEKPFACAECGKRYSQSGSLTTHMRSHTGENPFACAKCNKTFSSNRDLASHIRSHTGGKPFECAECDKKFSHRRSLAVHMRSHIGEKPLAFTGCLEQSATRGNLV</sequence>
<dbReference type="FunFam" id="3.30.160.60:FF:000322">
    <property type="entry name" value="GDNF-inducible zinc finger protein 1"/>
    <property type="match status" value="1"/>
</dbReference>
<evidence type="ECO:0000256" key="6">
    <source>
        <dbReference type="ARBA" id="ARBA00022833"/>
    </source>
</evidence>
<protein>
    <recommendedName>
        <fullName evidence="13">C2H2-type domain-containing protein</fullName>
    </recommendedName>
</protein>
<dbReference type="FunFam" id="3.30.160.60:FF:000446">
    <property type="entry name" value="Zinc finger protein"/>
    <property type="match status" value="1"/>
</dbReference>
<gene>
    <name evidence="14" type="ORF">HF325_001411</name>
</gene>
<evidence type="ECO:0000256" key="1">
    <source>
        <dbReference type="ARBA" id="ARBA00004123"/>
    </source>
</evidence>
<feature type="domain" description="C2H2-type" evidence="13">
    <location>
        <begin position="678"/>
        <end position="705"/>
    </location>
</feature>
<evidence type="ECO:0000256" key="11">
    <source>
        <dbReference type="PROSITE-ProRule" id="PRU00042"/>
    </source>
</evidence>
<feature type="domain" description="C2H2-type" evidence="13">
    <location>
        <begin position="622"/>
        <end position="649"/>
    </location>
</feature>
<dbReference type="GO" id="GO:0001228">
    <property type="term" value="F:DNA-binding transcription activator activity, RNA polymerase II-specific"/>
    <property type="evidence" value="ECO:0007669"/>
    <property type="project" value="TreeGrafter"/>
</dbReference>
<comment type="subcellular location">
    <subcellularLocation>
        <location evidence="1">Nucleus</location>
    </subcellularLocation>
</comment>
<feature type="domain" description="C2H2-type" evidence="13">
    <location>
        <begin position="438"/>
        <end position="465"/>
    </location>
</feature>
<evidence type="ECO:0000256" key="8">
    <source>
        <dbReference type="ARBA" id="ARBA00023125"/>
    </source>
</evidence>
<keyword evidence="6" id="KW-0862">Zinc</keyword>
<proteinExistence type="inferred from homology"/>
<dbReference type="SUPFAM" id="SSF57667">
    <property type="entry name" value="beta-beta-alpha zinc fingers"/>
    <property type="match status" value="7"/>
</dbReference>
<dbReference type="Pfam" id="PF00096">
    <property type="entry name" value="zf-C2H2"/>
    <property type="match status" value="12"/>
</dbReference>
<evidence type="ECO:0000256" key="9">
    <source>
        <dbReference type="ARBA" id="ARBA00023163"/>
    </source>
</evidence>
<evidence type="ECO:0000256" key="12">
    <source>
        <dbReference type="SAM" id="MobiDB-lite"/>
    </source>
</evidence>
<dbReference type="FunFam" id="3.30.160.60:FF:001954">
    <property type="entry name" value="Zinc finger protein 787"/>
    <property type="match status" value="3"/>
</dbReference>
<dbReference type="GO" id="GO:0005634">
    <property type="term" value="C:nucleus"/>
    <property type="evidence" value="ECO:0007669"/>
    <property type="project" value="UniProtKB-SubCell"/>
</dbReference>
<feature type="domain" description="C2H2-type" evidence="13">
    <location>
        <begin position="382"/>
        <end position="409"/>
    </location>
</feature>
<dbReference type="InterPro" id="IPR013087">
    <property type="entry name" value="Znf_C2H2_type"/>
</dbReference>
<dbReference type="SMART" id="SM00355">
    <property type="entry name" value="ZnF_C2H2"/>
    <property type="match status" value="12"/>
</dbReference>
<feature type="domain" description="C2H2-type" evidence="13">
    <location>
        <begin position="650"/>
        <end position="677"/>
    </location>
</feature>
<evidence type="ECO:0000313" key="14">
    <source>
        <dbReference type="EMBL" id="KAF8003963.1"/>
    </source>
</evidence>
<evidence type="ECO:0000259" key="13">
    <source>
        <dbReference type="PROSITE" id="PS50157"/>
    </source>
</evidence>
<dbReference type="EMBL" id="JACBPP010000002">
    <property type="protein sequence ID" value="KAF8003963.1"/>
    <property type="molecule type" value="Genomic_DNA"/>
</dbReference>
<reference evidence="14" key="1">
    <citation type="submission" date="2020-10" db="EMBL/GenBank/DDBJ databases">
        <title>The Whole-Genome Sequence of Metschnikowia persimmonesis, a Novel Endophytic Yeast Species Isolated from Medicinal Plant Diospyros kaki Thumb.</title>
        <authorList>
            <person name="Rahmat E."/>
            <person name="Kang Y."/>
        </authorList>
    </citation>
    <scope>NUCLEOTIDE SEQUENCE</scope>
    <source>
        <strain evidence="14">KIOM G15050</strain>
    </source>
</reference>
<keyword evidence="4" id="KW-0677">Repeat</keyword>
<keyword evidence="15" id="KW-1185">Reference proteome</keyword>
<dbReference type="AlphaFoldDB" id="A0A8H7GV19"/>
<comment type="caution">
    <text evidence="14">The sequence shown here is derived from an EMBL/GenBank/DDBJ whole genome shotgun (WGS) entry which is preliminary data.</text>
</comment>
<feature type="region of interest" description="Disordered" evidence="12">
    <location>
        <begin position="59"/>
        <end position="149"/>
    </location>
</feature>
<dbReference type="FunFam" id="3.30.160.60:FF:002343">
    <property type="entry name" value="Zinc finger protein 33A"/>
    <property type="match status" value="3"/>
</dbReference>
<feature type="region of interest" description="Disordered" evidence="12">
    <location>
        <begin position="325"/>
        <end position="351"/>
    </location>
</feature>
<feature type="domain" description="C2H2-type" evidence="13">
    <location>
        <begin position="594"/>
        <end position="621"/>
    </location>
</feature>
<feature type="region of interest" description="Disordered" evidence="12">
    <location>
        <begin position="1"/>
        <end position="43"/>
    </location>
</feature>
<dbReference type="PANTHER" id="PTHR24393">
    <property type="entry name" value="ZINC FINGER PROTEIN"/>
    <property type="match status" value="1"/>
</dbReference>
<keyword evidence="9" id="KW-0804">Transcription</keyword>
<dbReference type="GO" id="GO:0008270">
    <property type="term" value="F:zinc ion binding"/>
    <property type="evidence" value="ECO:0007669"/>
    <property type="project" value="UniProtKB-KW"/>
</dbReference>
<dbReference type="PROSITE" id="PS00028">
    <property type="entry name" value="ZINC_FINGER_C2H2_1"/>
    <property type="match status" value="12"/>
</dbReference>
<feature type="domain" description="C2H2-type" evidence="13">
    <location>
        <begin position="538"/>
        <end position="565"/>
    </location>
</feature>
<feature type="compositionally biased region" description="Polar residues" evidence="12">
    <location>
        <begin position="130"/>
        <end position="139"/>
    </location>
</feature>
<feature type="domain" description="C2H2-type" evidence="13">
    <location>
        <begin position="706"/>
        <end position="733"/>
    </location>
</feature>
<comment type="similarity">
    <text evidence="2">Belongs to the krueppel C2H2-type zinc-finger protein family.</text>
</comment>
<organism evidence="14 15">
    <name type="scientific">Metschnikowia pulcherrima</name>
    <dbReference type="NCBI Taxonomy" id="27326"/>
    <lineage>
        <taxon>Eukaryota</taxon>
        <taxon>Fungi</taxon>
        <taxon>Dikarya</taxon>
        <taxon>Ascomycota</taxon>
        <taxon>Saccharomycotina</taxon>
        <taxon>Pichiomycetes</taxon>
        <taxon>Metschnikowiaceae</taxon>
        <taxon>Metschnikowia</taxon>
    </lineage>
</organism>
<dbReference type="GO" id="GO:0000978">
    <property type="term" value="F:RNA polymerase II cis-regulatory region sequence-specific DNA binding"/>
    <property type="evidence" value="ECO:0007669"/>
    <property type="project" value="TreeGrafter"/>
</dbReference>
<keyword evidence="3" id="KW-0479">Metal-binding</keyword>
<feature type="domain" description="C2H2-type" evidence="13">
    <location>
        <begin position="410"/>
        <end position="437"/>
    </location>
</feature>
<dbReference type="InterPro" id="IPR036236">
    <property type="entry name" value="Znf_C2H2_sf"/>
</dbReference>
<evidence type="ECO:0000256" key="3">
    <source>
        <dbReference type="ARBA" id="ARBA00022723"/>
    </source>
</evidence>
<dbReference type="PROSITE" id="PS50157">
    <property type="entry name" value="ZINC_FINGER_C2H2_2"/>
    <property type="match status" value="12"/>
</dbReference>
<dbReference type="PANTHER" id="PTHR24393:SF151">
    <property type="entry name" value="C2H2-TYPE DOMAIN-CONTAINING PROTEIN"/>
    <property type="match status" value="1"/>
</dbReference>
<feature type="domain" description="C2H2-type" evidence="13">
    <location>
        <begin position="566"/>
        <end position="593"/>
    </location>
</feature>
<name>A0A8H7GV19_9ASCO</name>
<dbReference type="GO" id="GO:0042802">
    <property type="term" value="F:identical protein binding"/>
    <property type="evidence" value="ECO:0007669"/>
    <property type="project" value="UniProtKB-ARBA"/>
</dbReference>
<feature type="domain" description="C2H2-type" evidence="13">
    <location>
        <begin position="482"/>
        <end position="509"/>
    </location>
</feature>
<evidence type="ECO:0000256" key="2">
    <source>
        <dbReference type="ARBA" id="ARBA00006991"/>
    </source>
</evidence>
<evidence type="ECO:0000256" key="4">
    <source>
        <dbReference type="ARBA" id="ARBA00022737"/>
    </source>
</evidence>
<evidence type="ECO:0000313" key="15">
    <source>
        <dbReference type="Proteomes" id="UP000649328"/>
    </source>
</evidence>
<dbReference type="FunFam" id="3.30.160.60:FF:000508">
    <property type="entry name" value="Myeloid zinc finger 1"/>
    <property type="match status" value="3"/>
</dbReference>
<feature type="domain" description="C2H2-type" evidence="13">
    <location>
        <begin position="510"/>
        <end position="537"/>
    </location>
</feature>
<dbReference type="Proteomes" id="UP000649328">
    <property type="component" value="Unassembled WGS sequence"/>
</dbReference>
<feature type="compositionally biased region" description="Basic and acidic residues" evidence="12">
    <location>
        <begin position="1"/>
        <end position="10"/>
    </location>
</feature>
<feature type="compositionally biased region" description="Basic and acidic residues" evidence="12">
    <location>
        <begin position="325"/>
        <end position="335"/>
    </location>
</feature>
<evidence type="ECO:0000256" key="10">
    <source>
        <dbReference type="ARBA" id="ARBA00023242"/>
    </source>
</evidence>